<accession>A0A6I6CIS9</accession>
<evidence type="ECO:0000313" key="2">
    <source>
        <dbReference type="Proteomes" id="UP000424468"/>
    </source>
</evidence>
<dbReference type="OrthoDB" id="9842712at2"/>
<dbReference type="KEGG" id="stab:STABA_v1c06100"/>
<keyword evidence="2" id="KW-1185">Reference proteome</keyword>
<dbReference type="AlphaFoldDB" id="A0A6I6CIS9"/>
<dbReference type="EMBL" id="CP046276">
    <property type="protein sequence ID" value="QGS51973.1"/>
    <property type="molecule type" value="Genomic_DNA"/>
</dbReference>
<protein>
    <submittedName>
        <fullName evidence="1">Uncharacterized protein</fullName>
    </submittedName>
</protein>
<proteinExistence type="predicted"/>
<organism evidence="1 2">
    <name type="scientific">Spiroplasma tabanidicola</name>
    <dbReference type="NCBI Taxonomy" id="324079"/>
    <lineage>
        <taxon>Bacteria</taxon>
        <taxon>Bacillati</taxon>
        <taxon>Mycoplasmatota</taxon>
        <taxon>Mollicutes</taxon>
        <taxon>Entomoplasmatales</taxon>
        <taxon>Spiroplasmataceae</taxon>
        <taxon>Spiroplasma</taxon>
    </lineage>
</organism>
<name>A0A6I6CIS9_9MOLU</name>
<reference evidence="1 2" key="1">
    <citation type="submission" date="2019-11" db="EMBL/GenBank/DDBJ databases">
        <title>Complete genome sequence of Spiroplasma tabanidicola TAUS-1 (DSM 22603).</title>
        <authorList>
            <person name="Huang C.-T."/>
            <person name="Lin Y.-C."/>
            <person name="Kuo C.-H."/>
        </authorList>
    </citation>
    <scope>NUCLEOTIDE SEQUENCE [LARGE SCALE GENOMIC DNA]</scope>
    <source>
        <strain evidence="1 2">TAUS-1</strain>
    </source>
</reference>
<sequence length="75" mass="8918">MVVETFDGKLYSNSYSEWMPLLEVLQNSTYKEVYEDKNPAEINKIYNPIKTSSPWKYTNWIFYKNSKNKVLGNIN</sequence>
<gene>
    <name evidence="1" type="ORF">STABA_v1c06100</name>
</gene>
<evidence type="ECO:0000313" key="1">
    <source>
        <dbReference type="EMBL" id="QGS51973.1"/>
    </source>
</evidence>
<dbReference type="Proteomes" id="UP000424468">
    <property type="component" value="Chromosome"/>
</dbReference>